<dbReference type="GO" id="GO:0003677">
    <property type="term" value="F:DNA binding"/>
    <property type="evidence" value="ECO:0007669"/>
    <property type="project" value="UniProtKB-UniRule"/>
</dbReference>
<dbReference type="PROSITE" id="PS01361">
    <property type="entry name" value="ZF_DOF_1"/>
    <property type="match status" value="1"/>
</dbReference>
<feature type="domain" description="Dof-type" evidence="11">
    <location>
        <begin position="73"/>
        <end position="127"/>
    </location>
</feature>
<dbReference type="Pfam" id="PF02701">
    <property type="entry name" value="Zn_ribbon_Dof"/>
    <property type="match status" value="1"/>
</dbReference>
<proteinExistence type="predicted"/>
<comment type="function">
    <text evidence="9">Transcription factor that binds specifically to a 5'-AA[AG]G-3' consensus core sequence.</text>
</comment>
<keyword evidence="1 9" id="KW-0479">Metal-binding</keyword>
<dbReference type="GO" id="GO:0008270">
    <property type="term" value="F:zinc ion binding"/>
    <property type="evidence" value="ECO:0007669"/>
    <property type="project" value="UniProtKB-KW"/>
</dbReference>
<keyword evidence="5 8" id="KW-0238">DNA-binding</keyword>
<dbReference type="PANTHER" id="PTHR31992">
    <property type="entry name" value="DOF ZINC FINGER PROTEIN DOF1.4-RELATED"/>
    <property type="match status" value="1"/>
</dbReference>
<keyword evidence="7 8" id="KW-0539">Nucleus</keyword>
<dbReference type="InterPro" id="IPR045174">
    <property type="entry name" value="Dof"/>
</dbReference>
<evidence type="ECO:0000256" key="2">
    <source>
        <dbReference type="ARBA" id="ARBA00022771"/>
    </source>
</evidence>
<dbReference type="GO" id="GO:0003700">
    <property type="term" value="F:DNA-binding transcription factor activity"/>
    <property type="evidence" value="ECO:0007669"/>
    <property type="project" value="UniProtKB-UniRule"/>
</dbReference>
<evidence type="ECO:0000256" key="7">
    <source>
        <dbReference type="ARBA" id="ARBA00023242"/>
    </source>
</evidence>
<evidence type="ECO:0000256" key="4">
    <source>
        <dbReference type="ARBA" id="ARBA00023015"/>
    </source>
</evidence>
<name>A0AAD8N3G4_9APIA</name>
<organism evidence="12 13">
    <name type="scientific">Heracleum sosnowskyi</name>
    <dbReference type="NCBI Taxonomy" id="360622"/>
    <lineage>
        <taxon>Eukaryota</taxon>
        <taxon>Viridiplantae</taxon>
        <taxon>Streptophyta</taxon>
        <taxon>Embryophyta</taxon>
        <taxon>Tracheophyta</taxon>
        <taxon>Spermatophyta</taxon>
        <taxon>Magnoliopsida</taxon>
        <taxon>eudicotyledons</taxon>
        <taxon>Gunneridae</taxon>
        <taxon>Pentapetalae</taxon>
        <taxon>asterids</taxon>
        <taxon>campanulids</taxon>
        <taxon>Apiales</taxon>
        <taxon>Apiaceae</taxon>
        <taxon>Apioideae</taxon>
        <taxon>apioid superclade</taxon>
        <taxon>Tordylieae</taxon>
        <taxon>Tordyliinae</taxon>
        <taxon>Heracleum</taxon>
    </lineage>
</organism>
<dbReference type="PANTHER" id="PTHR31992:SF193">
    <property type="entry name" value="DOF ZINC FINGER PROTEIN DOF3.6"/>
    <property type="match status" value="1"/>
</dbReference>
<evidence type="ECO:0000256" key="3">
    <source>
        <dbReference type="ARBA" id="ARBA00022833"/>
    </source>
</evidence>
<evidence type="ECO:0000256" key="5">
    <source>
        <dbReference type="ARBA" id="ARBA00023125"/>
    </source>
</evidence>
<feature type="region of interest" description="Disordered" evidence="10">
    <location>
        <begin position="21"/>
        <end position="52"/>
    </location>
</feature>
<evidence type="ECO:0000259" key="11">
    <source>
        <dbReference type="PROSITE" id="PS50884"/>
    </source>
</evidence>
<comment type="subcellular location">
    <subcellularLocation>
        <location evidence="8 9">Nucleus</location>
    </subcellularLocation>
</comment>
<dbReference type="PROSITE" id="PS50884">
    <property type="entry name" value="ZF_DOF_2"/>
    <property type="match status" value="1"/>
</dbReference>
<dbReference type="AlphaFoldDB" id="A0AAD8N3G4"/>
<comment type="caution">
    <text evidence="12">The sequence shown here is derived from an EMBL/GenBank/DDBJ whole genome shotgun (WGS) entry which is preliminary data.</text>
</comment>
<feature type="compositionally biased region" description="Low complexity" evidence="10">
    <location>
        <begin position="21"/>
        <end position="37"/>
    </location>
</feature>
<feature type="region of interest" description="Disordered" evidence="10">
    <location>
        <begin position="117"/>
        <end position="170"/>
    </location>
</feature>
<evidence type="ECO:0000313" key="13">
    <source>
        <dbReference type="Proteomes" id="UP001237642"/>
    </source>
</evidence>
<evidence type="ECO:0000256" key="8">
    <source>
        <dbReference type="PROSITE-ProRule" id="PRU00071"/>
    </source>
</evidence>
<keyword evidence="3 9" id="KW-0862">Zinc</keyword>
<feature type="compositionally biased region" description="Polar residues" evidence="10">
    <location>
        <begin position="136"/>
        <end position="145"/>
    </location>
</feature>
<evidence type="ECO:0000256" key="10">
    <source>
        <dbReference type="SAM" id="MobiDB-lite"/>
    </source>
</evidence>
<evidence type="ECO:0000313" key="12">
    <source>
        <dbReference type="EMBL" id="KAK1394531.1"/>
    </source>
</evidence>
<feature type="compositionally biased region" description="Low complexity" evidence="10">
    <location>
        <begin position="146"/>
        <end position="160"/>
    </location>
</feature>
<dbReference type="GO" id="GO:0005634">
    <property type="term" value="C:nucleus"/>
    <property type="evidence" value="ECO:0007669"/>
    <property type="project" value="UniProtKB-SubCell"/>
</dbReference>
<evidence type="ECO:0000256" key="6">
    <source>
        <dbReference type="ARBA" id="ARBA00023163"/>
    </source>
</evidence>
<dbReference type="InterPro" id="IPR003851">
    <property type="entry name" value="Znf_Dof"/>
</dbReference>
<gene>
    <name evidence="12" type="ORF">POM88_013587</name>
</gene>
<protein>
    <recommendedName>
        <fullName evidence="9">Dof zinc finger protein</fullName>
    </recommendedName>
</protein>
<dbReference type="Proteomes" id="UP001237642">
    <property type="component" value="Unassembled WGS sequence"/>
</dbReference>
<keyword evidence="6 9" id="KW-0804">Transcription</keyword>
<keyword evidence="13" id="KW-1185">Reference proteome</keyword>
<reference evidence="12" key="1">
    <citation type="submission" date="2023-02" db="EMBL/GenBank/DDBJ databases">
        <title>Genome of toxic invasive species Heracleum sosnowskyi carries increased number of genes despite the absence of recent whole-genome duplications.</title>
        <authorList>
            <person name="Schelkunov M."/>
            <person name="Shtratnikova V."/>
            <person name="Makarenko M."/>
            <person name="Klepikova A."/>
            <person name="Omelchenko D."/>
            <person name="Novikova G."/>
            <person name="Obukhova E."/>
            <person name="Bogdanov V."/>
            <person name="Penin A."/>
            <person name="Logacheva M."/>
        </authorList>
    </citation>
    <scope>NUCLEOTIDE SEQUENCE</scope>
    <source>
        <strain evidence="12">Hsosn_3</strain>
        <tissue evidence="12">Leaf</tissue>
    </source>
</reference>
<evidence type="ECO:0000256" key="1">
    <source>
        <dbReference type="ARBA" id="ARBA00022723"/>
    </source>
</evidence>
<keyword evidence="2 8" id="KW-0863">Zinc-finger</keyword>
<accession>A0AAD8N3G4</accession>
<keyword evidence="4 9" id="KW-0805">Transcription regulation</keyword>
<reference evidence="12" key="2">
    <citation type="submission" date="2023-05" db="EMBL/GenBank/DDBJ databases">
        <authorList>
            <person name="Schelkunov M.I."/>
        </authorList>
    </citation>
    <scope>NUCLEOTIDE SEQUENCE</scope>
    <source>
        <strain evidence="12">Hsosn_3</strain>
        <tissue evidence="12">Leaf</tissue>
    </source>
</reference>
<evidence type="ECO:0000256" key="9">
    <source>
        <dbReference type="RuleBase" id="RU369094"/>
    </source>
</evidence>
<dbReference type="EMBL" id="JAUIZM010000003">
    <property type="protein sequence ID" value="KAK1394531.1"/>
    <property type="molecule type" value="Genomic_DNA"/>
</dbReference>
<feature type="compositionally biased region" description="Basic residues" evidence="10">
    <location>
        <begin position="123"/>
        <end position="132"/>
    </location>
</feature>
<sequence>MAFSSSVPAYNLDHHTNWHHQLQQQPPNNHQQLLQNPHLPPQPPQVIDQGSIRPGSMVDRARIAKLPLPEAGLNCPRCDSTQTKFCYFNNYSLTQPRHFCKTCRRYWTRGGALRSVPVGGGCRRNKRSKSRTSKSPNITNNNQKGPSSSNNISTESPSRSADQMVANHNNPFSSQVPLMAALQNLNSQYGAAAGTAYGGFQMGNGSSGPSDMGFQLGHNNTSNPTNNILTSGGAQGTWRLPILTGFEQPSGSNLFSYQGEGIEAASGGPVKVEETRGGGGLNLSRQFLGASDQNINTNTNNSNSNQYWGSGGGNSWTTDFTSHINNTSSGSTPFL</sequence>